<proteinExistence type="predicted"/>
<feature type="compositionally biased region" description="Basic and acidic residues" evidence="2">
    <location>
        <begin position="680"/>
        <end position="697"/>
    </location>
</feature>
<dbReference type="GeneID" id="106073057"/>
<dbReference type="Proteomes" id="UP001165740">
    <property type="component" value="Chromosome 7"/>
</dbReference>
<feature type="region of interest" description="Disordered" evidence="2">
    <location>
        <begin position="216"/>
        <end position="247"/>
    </location>
</feature>
<feature type="compositionally biased region" description="Basic and acidic residues" evidence="2">
    <location>
        <begin position="221"/>
        <end position="247"/>
    </location>
</feature>
<feature type="compositionally biased region" description="Polar residues" evidence="2">
    <location>
        <begin position="268"/>
        <end position="285"/>
    </location>
</feature>
<accession>A0A9W3AWD2</accession>
<name>A0A9W3AWD2_BIOGL</name>
<keyword evidence="3" id="KW-1185">Reference proteome</keyword>
<protein>
    <submittedName>
        <fullName evidence="4">Uncharacterized protein LOC106073057 isoform X1</fullName>
    </submittedName>
</protein>
<evidence type="ECO:0000256" key="1">
    <source>
        <dbReference type="SAM" id="Coils"/>
    </source>
</evidence>
<dbReference type="RefSeq" id="XP_055891526.1">
    <property type="nucleotide sequence ID" value="XM_056035551.1"/>
</dbReference>
<feature type="compositionally biased region" description="Polar residues" evidence="2">
    <location>
        <begin position="292"/>
        <end position="306"/>
    </location>
</feature>
<evidence type="ECO:0000313" key="3">
    <source>
        <dbReference type="Proteomes" id="UP001165740"/>
    </source>
</evidence>
<feature type="region of interest" description="Disordered" evidence="2">
    <location>
        <begin position="675"/>
        <end position="725"/>
    </location>
</feature>
<feature type="coiled-coil region" evidence="1">
    <location>
        <begin position="23"/>
        <end position="85"/>
    </location>
</feature>
<feature type="region of interest" description="Disordered" evidence="2">
    <location>
        <begin position="264"/>
        <end position="306"/>
    </location>
</feature>
<feature type="coiled-coil region" evidence="1">
    <location>
        <begin position="148"/>
        <end position="182"/>
    </location>
</feature>
<sequence length="919" mass="103732">MELPRDNENFTLDSLLHELEFENKTLIKMIEKENQMIEALQAKIHITKSETNQLAQEIPQLEGKIQHLENQHKNIKDNIESQKKTKNLLADHELALTKQIEAMKKSNEDKCNFYKDQISNYTKIRDEFMAKYNSLSLVQQLNAEKLKLSEAQVKAKEIHDKKEEIQRQIQEKEEYLNSHKLENVIVEIAKTKLETLRILEEVSLLQAEKNISEQCSPTDRINFKDEKKKRNDEDDHESRMDIDTHDNIESNFSLNNLTLKGSADYHSQETPTQKSSNGSISSTDNNVDHDTTAINENSNLSLRETESHLTGSLTQLTTMTINVLTEAKKPSIGDPTPNTEATTLSTSAKPFLCVPSFTLPPLPKLSTPGIFSLPRFMMSSQQQSQVITNSMQDKSYNKSQLTSHLSLTPGRFFFDKAPSATVDQSVTQPENLQPKLLQAYASPTHWIEAGNKSQQLSKEQPVTNESQNFSGSLKSLIQKENVFRDEKKSTTFEFQIPSQGLNKNSLTNQTFHARDFQFQIPVSTRSDVKSVTDFQFQIPVSTRSDVKSVTDFQFQIPVSTRSDVKSVTDCQFQVPVSTRSDVKSVTDIQFQLPVSTRSDVKSVTDCQFQLPVSTRSDVKSVTDFQFKQLSTSLMEKEHSNRNIADFSFQKTSTSLNPNVLGNLTASKFQMPSTVTSSFESRAESDNAKSENMKRDLYPPRFSTPQRFSFIGKPPQKSENENSSDIRNTPMTQVEIDTMNAQESTQSSIFQSTFSNYSNPTVTSEPAALNIQRKNVPPQLTIEPIKSVPIKSSSSSLFSTTEFPMKEMSNIAETARKEISPKKSNDCRTKLNFDLQTTTETEVDLPDFTLNFMTYKSSSPKSSNGSGLFGGIQTIFDNSDTEEDPPFFSSNSGLHETYGKLDWGNFEDVESPPNGPSLFD</sequence>
<evidence type="ECO:0000313" key="4">
    <source>
        <dbReference type="RefSeq" id="XP_055891526.1"/>
    </source>
</evidence>
<dbReference type="OrthoDB" id="6022714at2759"/>
<reference evidence="4" key="1">
    <citation type="submission" date="2025-08" db="UniProtKB">
        <authorList>
            <consortium name="RefSeq"/>
        </authorList>
    </citation>
    <scope>IDENTIFICATION</scope>
</reference>
<dbReference type="AlphaFoldDB" id="A0A9W3AWD2"/>
<keyword evidence="1" id="KW-0175">Coiled coil</keyword>
<gene>
    <name evidence="4" type="primary">LOC106073057</name>
</gene>
<evidence type="ECO:0000256" key="2">
    <source>
        <dbReference type="SAM" id="MobiDB-lite"/>
    </source>
</evidence>
<organism evidence="3 4">
    <name type="scientific">Biomphalaria glabrata</name>
    <name type="common">Bloodfluke planorb</name>
    <name type="synonym">Freshwater snail</name>
    <dbReference type="NCBI Taxonomy" id="6526"/>
    <lineage>
        <taxon>Eukaryota</taxon>
        <taxon>Metazoa</taxon>
        <taxon>Spiralia</taxon>
        <taxon>Lophotrochozoa</taxon>
        <taxon>Mollusca</taxon>
        <taxon>Gastropoda</taxon>
        <taxon>Heterobranchia</taxon>
        <taxon>Euthyneura</taxon>
        <taxon>Panpulmonata</taxon>
        <taxon>Hygrophila</taxon>
        <taxon>Lymnaeoidea</taxon>
        <taxon>Planorbidae</taxon>
        <taxon>Biomphalaria</taxon>
    </lineage>
</organism>